<reference evidence="1" key="1">
    <citation type="submission" date="2018-02" db="EMBL/GenBank/DDBJ databases">
        <title>Rhizophora mucronata_Transcriptome.</title>
        <authorList>
            <person name="Meera S.P."/>
            <person name="Sreeshan A."/>
            <person name="Augustine A."/>
        </authorList>
    </citation>
    <scope>NUCLEOTIDE SEQUENCE</scope>
    <source>
        <tissue evidence="1">Leaf</tissue>
    </source>
</reference>
<evidence type="ECO:0000313" key="1">
    <source>
        <dbReference type="EMBL" id="MBX01724.1"/>
    </source>
</evidence>
<dbReference type="AlphaFoldDB" id="A0A2P2K7K1"/>
<dbReference type="EMBL" id="GGEC01021240">
    <property type="protein sequence ID" value="MBX01724.1"/>
    <property type="molecule type" value="Transcribed_RNA"/>
</dbReference>
<accession>A0A2P2K7K1</accession>
<protein>
    <submittedName>
        <fullName evidence="1">Uncharacterized protein</fullName>
    </submittedName>
</protein>
<sequence length="75" mass="9031">MTAISCILRDKSWLSRYSQLCILVKFGPYDWTSVLYMFEIIIKFESIYWICGYVYNFNIVPYQIDSWHLVLGFEV</sequence>
<organism evidence="1">
    <name type="scientific">Rhizophora mucronata</name>
    <name type="common">Asiatic mangrove</name>
    <dbReference type="NCBI Taxonomy" id="61149"/>
    <lineage>
        <taxon>Eukaryota</taxon>
        <taxon>Viridiplantae</taxon>
        <taxon>Streptophyta</taxon>
        <taxon>Embryophyta</taxon>
        <taxon>Tracheophyta</taxon>
        <taxon>Spermatophyta</taxon>
        <taxon>Magnoliopsida</taxon>
        <taxon>eudicotyledons</taxon>
        <taxon>Gunneridae</taxon>
        <taxon>Pentapetalae</taxon>
        <taxon>rosids</taxon>
        <taxon>fabids</taxon>
        <taxon>Malpighiales</taxon>
        <taxon>Rhizophoraceae</taxon>
        <taxon>Rhizophora</taxon>
    </lineage>
</organism>
<name>A0A2P2K7K1_RHIMU</name>
<proteinExistence type="predicted"/>